<dbReference type="Proteomes" id="UP001597041">
    <property type="component" value="Unassembled WGS sequence"/>
</dbReference>
<accession>A0ABW3NKC8</accession>
<evidence type="ECO:0000313" key="4">
    <source>
        <dbReference type="Proteomes" id="UP001597041"/>
    </source>
</evidence>
<dbReference type="InterPro" id="IPR023753">
    <property type="entry name" value="FAD/NAD-binding_dom"/>
</dbReference>
<dbReference type="InterPro" id="IPR051691">
    <property type="entry name" value="Metab_Enz_Cyan_OpOx_G3PDH"/>
</dbReference>
<proteinExistence type="predicted"/>
<dbReference type="SUPFAM" id="SSF51905">
    <property type="entry name" value="FAD/NAD(P)-binding domain"/>
    <property type="match status" value="1"/>
</dbReference>
<dbReference type="EMBL" id="JBHTKK010000023">
    <property type="protein sequence ID" value="MFD1067513.1"/>
    <property type="molecule type" value="Genomic_DNA"/>
</dbReference>
<comment type="caution">
    <text evidence="3">The sequence shown here is derived from an EMBL/GenBank/DDBJ whole genome shotgun (WGS) entry which is preliminary data.</text>
</comment>
<evidence type="ECO:0000256" key="1">
    <source>
        <dbReference type="ARBA" id="ARBA00023002"/>
    </source>
</evidence>
<dbReference type="RefSeq" id="WP_379593634.1">
    <property type="nucleotide sequence ID" value="NZ_JBHTKK010000023.1"/>
</dbReference>
<dbReference type="PRINTS" id="PR00469">
    <property type="entry name" value="PNDRDTASEII"/>
</dbReference>
<evidence type="ECO:0000313" key="3">
    <source>
        <dbReference type="EMBL" id="MFD1067513.1"/>
    </source>
</evidence>
<organism evidence="3 4">
    <name type="scientific">Oceanobacillus locisalsi</name>
    <dbReference type="NCBI Taxonomy" id="546107"/>
    <lineage>
        <taxon>Bacteria</taxon>
        <taxon>Bacillati</taxon>
        <taxon>Bacillota</taxon>
        <taxon>Bacilli</taxon>
        <taxon>Bacillales</taxon>
        <taxon>Bacillaceae</taxon>
        <taxon>Oceanobacillus</taxon>
    </lineage>
</organism>
<dbReference type="Pfam" id="PF07992">
    <property type="entry name" value="Pyr_redox_2"/>
    <property type="match status" value="1"/>
</dbReference>
<keyword evidence="4" id="KW-1185">Reference proteome</keyword>
<name>A0ABW3NKC8_9BACI</name>
<evidence type="ECO:0000259" key="2">
    <source>
        <dbReference type="Pfam" id="PF07992"/>
    </source>
</evidence>
<feature type="domain" description="FAD/NAD(P)-binding" evidence="2">
    <location>
        <begin position="4"/>
        <end position="285"/>
    </location>
</feature>
<dbReference type="InterPro" id="IPR036188">
    <property type="entry name" value="FAD/NAD-bd_sf"/>
</dbReference>
<dbReference type="PANTHER" id="PTHR42949">
    <property type="entry name" value="ANAEROBIC GLYCEROL-3-PHOSPHATE DEHYDROGENASE SUBUNIT B"/>
    <property type="match status" value="1"/>
</dbReference>
<dbReference type="PRINTS" id="PR00368">
    <property type="entry name" value="FADPNR"/>
</dbReference>
<keyword evidence="1" id="KW-0560">Oxidoreductase</keyword>
<dbReference type="PANTHER" id="PTHR42949:SF3">
    <property type="entry name" value="ANAEROBIC GLYCEROL-3-PHOSPHATE DEHYDROGENASE SUBUNIT B"/>
    <property type="match status" value="1"/>
</dbReference>
<sequence>METDILIIGGGPAGMKAALTADKAGARVILVDESYSLGGQLKQQTQRFSRFSENSETVRGTTLSDELIKQLEVSKVKVLKKHIMIGAYQNGNIGVTDGEKTFEIQSRKKIIAPGAAENAKIFAGWTTPGVMTAGAAHILINRERVLPGKNAIMLGSNDYSLEVARQLQACGVNVKAIVEDKKQIGSSNIDLLYDMKNIPFYLNSTIEKAIGKEELEKVSVNTPDGLYEIDADLICIANGFSPIIEPFEIIGCTLVYHRELGGWLPEYNVRFQTSNPSCYIAGNAAGITSIGSILLTGEIAAISALEEIGLLGQKRAMDSRKKLWKKLSNLENDINEKTFQARFEIINHFYQKMDMMLPEEINSIKGGIHNG</sequence>
<gene>
    <name evidence="3" type="ORF">ACFQ19_16015</name>
</gene>
<dbReference type="Gene3D" id="3.50.50.60">
    <property type="entry name" value="FAD/NAD(P)-binding domain"/>
    <property type="match status" value="2"/>
</dbReference>
<reference evidence="4" key="1">
    <citation type="journal article" date="2019" name="Int. J. Syst. Evol. Microbiol.">
        <title>The Global Catalogue of Microorganisms (GCM) 10K type strain sequencing project: providing services to taxonomists for standard genome sequencing and annotation.</title>
        <authorList>
            <consortium name="The Broad Institute Genomics Platform"/>
            <consortium name="The Broad Institute Genome Sequencing Center for Infectious Disease"/>
            <person name="Wu L."/>
            <person name="Ma J."/>
        </authorList>
    </citation>
    <scope>NUCLEOTIDE SEQUENCE [LARGE SCALE GENOMIC DNA]</scope>
    <source>
        <strain evidence="4">CCUG 56608</strain>
    </source>
</reference>
<protein>
    <submittedName>
        <fullName evidence="3">NAD(P)/FAD-dependent oxidoreductase</fullName>
    </submittedName>
</protein>